<dbReference type="InterPro" id="IPR000123">
    <property type="entry name" value="Reverse_transcriptase_msDNA"/>
</dbReference>
<gene>
    <name evidence="11" type="ORF">RZ517_15565</name>
</gene>
<keyword evidence="2 11" id="KW-0808">Transferase</keyword>
<dbReference type="PANTHER" id="PTHR34047">
    <property type="entry name" value="NUCLEAR INTRON MATURASE 1, MITOCHONDRIAL-RELATED"/>
    <property type="match status" value="1"/>
</dbReference>
<keyword evidence="3 11" id="KW-0548">Nucleotidyltransferase</keyword>
<keyword evidence="4" id="KW-0479">Metal-binding</keyword>
<dbReference type="PROSITE" id="PS50878">
    <property type="entry name" value="RT_POL"/>
    <property type="match status" value="1"/>
</dbReference>
<evidence type="ECO:0000313" key="12">
    <source>
        <dbReference type="Proteomes" id="UP001364156"/>
    </source>
</evidence>
<dbReference type="Pfam" id="PF00078">
    <property type="entry name" value="RVT_1"/>
    <property type="match status" value="1"/>
</dbReference>
<keyword evidence="12" id="KW-1185">Reference proteome</keyword>
<evidence type="ECO:0000256" key="9">
    <source>
        <dbReference type="ARBA" id="ARBA00048173"/>
    </source>
</evidence>
<protein>
    <recommendedName>
        <fullName evidence="1">RNA-directed DNA polymerase</fullName>
        <ecNumber evidence="1">2.7.7.49</ecNumber>
    </recommendedName>
</protein>
<comment type="similarity">
    <text evidence="8">Belongs to the bacterial reverse transcriptase family.</text>
</comment>
<feature type="domain" description="Reverse transcriptase" evidence="10">
    <location>
        <begin position="39"/>
        <end position="269"/>
    </location>
</feature>
<evidence type="ECO:0000256" key="7">
    <source>
        <dbReference type="ARBA" id="ARBA00023118"/>
    </source>
</evidence>
<evidence type="ECO:0000256" key="4">
    <source>
        <dbReference type="ARBA" id="ARBA00022723"/>
    </source>
</evidence>
<dbReference type="EC" id="2.7.7.49" evidence="1"/>
<dbReference type="CDD" id="cd03487">
    <property type="entry name" value="RT_Bac_retron_II"/>
    <property type="match status" value="1"/>
</dbReference>
<reference evidence="11 12" key="1">
    <citation type="submission" date="2023-10" db="EMBL/GenBank/DDBJ databases">
        <title>Roseovarius strain S88 nov., isolated from a marine algae.</title>
        <authorList>
            <person name="Lee M.W."/>
            <person name="Lee J.K."/>
            <person name="Kim J.M."/>
            <person name="Choi D.G."/>
            <person name="Baek J.H."/>
            <person name="Bayburt H."/>
            <person name="Jung J.J."/>
            <person name="Han D.M."/>
            <person name="Jeon C.O."/>
        </authorList>
    </citation>
    <scope>NUCLEOTIDE SEQUENCE [LARGE SCALE GENOMIC DNA]</scope>
    <source>
        <strain evidence="11 12">S88</strain>
    </source>
</reference>
<evidence type="ECO:0000259" key="10">
    <source>
        <dbReference type="PROSITE" id="PS50878"/>
    </source>
</evidence>
<dbReference type="PANTHER" id="PTHR34047:SF7">
    <property type="entry name" value="RNA-DIRECTED DNA POLYMERASE"/>
    <property type="match status" value="1"/>
</dbReference>
<dbReference type="PRINTS" id="PR00866">
    <property type="entry name" value="RNADNAPOLMS"/>
</dbReference>
<comment type="catalytic activity">
    <reaction evidence="9">
        <text>DNA(n) + a 2'-deoxyribonucleoside 5'-triphosphate = DNA(n+1) + diphosphate</text>
        <dbReference type="Rhea" id="RHEA:22508"/>
        <dbReference type="Rhea" id="RHEA-COMP:17339"/>
        <dbReference type="Rhea" id="RHEA-COMP:17340"/>
        <dbReference type="ChEBI" id="CHEBI:33019"/>
        <dbReference type="ChEBI" id="CHEBI:61560"/>
        <dbReference type="ChEBI" id="CHEBI:173112"/>
        <dbReference type="EC" id="2.7.7.49"/>
    </reaction>
</comment>
<keyword evidence="7" id="KW-0051">Antiviral defense</keyword>
<dbReference type="Proteomes" id="UP001364156">
    <property type="component" value="Chromosome"/>
</dbReference>
<organism evidence="11 12">
    <name type="scientific">Roseovarius phycicola</name>
    <dbReference type="NCBI Taxonomy" id="3080976"/>
    <lineage>
        <taxon>Bacteria</taxon>
        <taxon>Pseudomonadati</taxon>
        <taxon>Pseudomonadota</taxon>
        <taxon>Alphaproteobacteria</taxon>
        <taxon>Rhodobacterales</taxon>
        <taxon>Roseobacteraceae</taxon>
        <taxon>Roseovarius</taxon>
    </lineage>
</organism>
<evidence type="ECO:0000256" key="1">
    <source>
        <dbReference type="ARBA" id="ARBA00012493"/>
    </source>
</evidence>
<name>A0ABZ2HII7_9RHOB</name>
<evidence type="ECO:0000256" key="6">
    <source>
        <dbReference type="ARBA" id="ARBA00022918"/>
    </source>
</evidence>
<accession>A0ABZ2HII7</accession>
<dbReference type="InterPro" id="IPR051083">
    <property type="entry name" value="GrpII_Intron_Splice-Mob/Def"/>
</dbReference>
<dbReference type="RefSeq" id="WP_338549056.1">
    <property type="nucleotide sequence ID" value="NZ_CP146069.1"/>
</dbReference>
<keyword evidence="5" id="KW-0460">Magnesium</keyword>
<dbReference type="GO" id="GO:0003964">
    <property type="term" value="F:RNA-directed DNA polymerase activity"/>
    <property type="evidence" value="ECO:0007669"/>
    <property type="project" value="UniProtKB-KW"/>
</dbReference>
<dbReference type="InterPro" id="IPR000477">
    <property type="entry name" value="RT_dom"/>
</dbReference>
<dbReference type="SUPFAM" id="SSF56672">
    <property type="entry name" value="DNA/RNA polymerases"/>
    <property type="match status" value="1"/>
</dbReference>
<sequence>MAPTDAFVALELPKLTTADALADWVGLSLDQLAYHSDLQNRFEEHGDMAVNHYHYHLKPKSSGGQRVIEAPKKRLKTIQRRILTGILNPVASHPDTFGFVRGRNCLDGAARHAGEQAVLCFDLKDFFPSIGYARVFGLFRYLGYPHTVARHLSAFCTNVTPSRIVEHLRPEDRPLYKTPHLPQGAPTSPSLANLLAYTLDKRLSALARSLNANFSRYADDLAFSGDSFIAATLVRTVPSIVEEEGFTLNTKKTRVTSASSRQSVTGIVVNQHLNIDRKTFDRLKAIIHACGKPEDTRLNDPAFCASLIGKLDWCERVNPGRGQKLKTLLSRSIDRKFGRDETAPSKT</sequence>
<evidence type="ECO:0000313" key="11">
    <source>
        <dbReference type="EMBL" id="WWR46172.1"/>
    </source>
</evidence>
<keyword evidence="6 11" id="KW-0695">RNA-directed DNA polymerase</keyword>
<evidence type="ECO:0000256" key="8">
    <source>
        <dbReference type="ARBA" id="ARBA00034120"/>
    </source>
</evidence>
<dbReference type="EMBL" id="CP146069">
    <property type="protein sequence ID" value="WWR46172.1"/>
    <property type="molecule type" value="Genomic_DNA"/>
</dbReference>
<dbReference type="InterPro" id="IPR043502">
    <property type="entry name" value="DNA/RNA_pol_sf"/>
</dbReference>
<evidence type="ECO:0000256" key="2">
    <source>
        <dbReference type="ARBA" id="ARBA00022679"/>
    </source>
</evidence>
<evidence type="ECO:0000256" key="3">
    <source>
        <dbReference type="ARBA" id="ARBA00022695"/>
    </source>
</evidence>
<proteinExistence type="inferred from homology"/>
<evidence type="ECO:0000256" key="5">
    <source>
        <dbReference type="ARBA" id="ARBA00022842"/>
    </source>
</evidence>